<name>A0A392SE62_9FABA</name>
<comment type="caution">
    <text evidence="1">The sequence shown here is derived from an EMBL/GenBank/DDBJ whole genome shotgun (WGS) entry which is preliminary data.</text>
</comment>
<protein>
    <submittedName>
        <fullName evidence="1">Uncharacterized protein</fullName>
    </submittedName>
</protein>
<organism evidence="1 2">
    <name type="scientific">Trifolium medium</name>
    <dbReference type="NCBI Taxonomy" id="97028"/>
    <lineage>
        <taxon>Eukaryota</taxon>
        <taxon>Viridiplantae</taxon>
        <taxon>Streptophyta</taxon>
        <taxon>Embryophyta</taxon>
        <taxon>Tracheophyta</taxon>
        <taxon>Spermatophyta</taxon>
        <taxon>Magnoliopsida</taxon>
        <taxon>eudicotyledons</taxon>
        <taxon>Gunneridae</taxon>
        <taxon>Pentapetalae</taxon>
        <taxon>rosids</taxon>
        <taxon>fabids</taxon>
        <taxon>Fabales</taxon>
        <taxon>Fabaceae</taxon>
        <taxon>Papilionoideae</taxon>
        <taxon>50 kb inversion clade</taxon>
        <taxon>NPAAA clade</taxon>
        <taxon>Hologalegina</taxon>
        <taxon>IRL clade</taxon>
        <taxon>Trifolieae</taxon>
        <taxon>Trifolium</taxon>
    </lineage>
</organism>
<proteinExistence type="predicted"/>
<dbReference type="AlphaFoldDB" id="A0A392SE62"/>
<keyword evidence="2" id="KW-1185">Reference proteome</keyword>
<sequence>MELFDFSLRGGQDSWRVQVARSAVHLARGTVGQLETARGTVDLAYSAADLT</sequence>
<dbReference type="EMBL" id="LXQA010361267">
    <property type="protein sequence ID" value="MCI46697.1"/>
    <property type="molecule type" value="Genomic_DNA"/>
</dbReference>
<evidence type="ECO:0000313" key="1">
    <source>
        <dbReference type="EMBL" id="MCI46697.1"/>
    </source>
</evidence>
<reference evidence="1 2" key="1">
    <citation type="journal article" date="2018" name="Front. Plant Sci.">
        <title>Red Clover (Trifolium pratense) and Zigzag Clover (T. medium) - A Picture of Genomic Similarities and Differences.</title>
        <authorList>
            <person name="Dluhosova J."/>
            <person name="Istvanek J."/>
            <person name="Nedelnik J."/>
            <person name="Repkova J."/>
        </authorList>
    </citation>
    <scope>NUCLEOTIDE SEQUENCE [LARGE SCALE GENOMIC DNA]</scope>
    <source>
        <strain evidence="2">cv. 10/8</strain>
        <tissue evidence="1">Leaf</tissue>
    </source>
</reference>
<accession>A0A392SE62</accession>
<feature type="non-terminal residue" evidence="1">
    <location>
        <position position="51"/>
    </location>
</feature>
<evidence type="ECO:0000313" key="2">
    <source>
        <dbReference type="Proteomes" id="UP000265520"/>
    </source>
</evidence>
<dbReference type="Proteomes" id="UP000265520">
    <property type="component" value="Unassembled WGS sequence"/>
</dbReference>